<dbReference type="EMBL" id="LMWM01000050">
    <property type="protein sequence ID" value="KUM82724.1"/>
    <property type="molecule type" value="Genomic_DNA"/>
</dbReference>
<name>A0A117PN86_9ACTN</name>
<reference evidence="1 3" key="1">
    <citation type="submission" date="2015-10" db="EMBL/GenBank/DDBJ databases">
        <title>Draft genome sequence of Streptomyces pseudovenezuelae DSM 40212, type strain for the species Streptomyces pseudovenezuelae.</title>
        <authorList>
            <person name="Ruckert C."/>
            <person name="Winkler A."/>
            <person name="Kalinowski J."/>
            <person name="Kampfer P."/>
            <person name="Glaeser S."/>
        </authorList>
    </citation>
    <scope>NUCLEOTIDE SEQUENCE [LARGE SCALE GENOMIC DNA]</scope>
    <source>
        <strain evidence="1 3">DSM 40212</strain>
    </source>
</reference>
<dbReference type="Proteomes" id="UP001432168">
    <property type="component" value="Chromosome"/>
</dbReference>
<sequence length="107" mass="11682">MAEEVRVDLDELEKTVTALNRVLGDLGKADTDSKTNTYLPAGALGTGFDEAEKLASAHNEIKTYIEDAVKYLNSVMDEFGQKTKYAHGAYQDSDYDAQASFPNAGKQ</sequence>
<dbReference type="Proteomes" id="UP000053039">
    <property type="component" value="Unassembled WGS sequence"/>
</dbReference>
<proteinExistence type="predicted"/>
<reference evidence="2" key="2">
    <citation type="submission" date="2022-10" db="EMBL/GenBank/DDBJ databases">
        <title>The complete genomes of actinobacterial strains from the NBC collection.</title>
        <authorList>
            <person name="Joergensen T.S."/>
            <person name="Alvarez Arevalo M."/>
            <person name="Sterndorff E.B."/>
            <person name="Faurdal D."/>
            <person name="Vuksanovic O."/>
            <person name="Mourched A.-S."/>
            <person name="Charusanti P."/>
            <person name="Shaw S."/>
            <person name="Blin K."/>
            <person name="Weber T."/>
        </authorList>
    </citation>
    <scope>NUCLEOTIDE SEQUENCE</scope>
    <source>
        <strain evidence="2">NBC_00686</strain>
    </source>
</reference>
<evidence type="ECO:0000313" key="3">
    <source>
        <dbReference type="Proteomes" id="UP000053039"/>
    </source>
</evidence>
<accession>A0A117PN86</accession>
<evidence type="ECO:0000313" key="2">
    <source>
        <dbReference type="EMBL" id="WUT46620.1"/>
    </source>
</evidence>
<dbReference type="GeneID" id="95697712"/>
<organism evidence="1 3">
    <name type="scientific">Streptomyces pseudovenezuelae</name>
    <dbReference type="NCBI Taxonomy" id="67350"/>
    <lineage>
        <taxon>Bacteria</taxon>
        <taxon>Bacillati</taxon>
        <taxon>Actinomycetota</taxon>
        <taxon>Actinomycetes</taxon>
        <taxon>Kitasatosporales</taxon>
        <taxon>Streptomycetaceae</taxon>
        <taxon>Streptomyces</taxon>
        <taxon>Streptomyces aurantiacus group</taxon>
    </lineage>
</organism>
<protein>
    <submittedName>
        <fullName evidence="1">Uncharacterized protein</fullName>
    </submittedName>
</protein>
<dbReference type="AlphaFoldDB" id="A0A117PN86"/>
<dbReference type="EMBL" id="CP109011">
    <property type="protein sequence ID" value="WUT46620.1"/>
    <property type="molecule type" value="Genomic_DNA"/>
</dbReference>
<evidence type="ECO:0000313" key="1">
    <source>
        <dbReference type="EMBL" id="KUM82724.1"/>
    </source>
</evidence>
<gene>
    <name evidence="1" type="ORF">AQI94_38830</name>
    <name evidence="2" type="ORF">OG929_31870</name>
</gene>
<evidence type="ECO:0000313" key="4">
    <source>
        <dbReference type="Proteomes" id="UP001432168"/>
    </source>
</evidence>
<dbReference type="OrthoDB" id="4267449at2"/>
<keyword evidence="4" id="KW-1185">Reference proteome</keyword>
<dbReference type="RefSeq" id="WP_031049980.1">
    <property type="nucleotide sequence ID" value="NZ_CP107755.1"/>
</dbReference>